<keyword evidence="9" id="KW-1185">Reference proteome</keyword>
<accession>A0A915M9I4</accession>
<dbReference type="InterPro" id="IPR039859">
    <property type="entry name" value="PFA4/ZDH16/20/ERF2-like"/>
</dbReference>
<comment type="catalytic activity">
    <reaction evidence="7">
        <text>L-cysteinyl-[protein] + hexadecanoyl-CoA = S-hexadecanoyl-L-cysteinyl-[protein] + CoA</text>
        <dbReference type="Rhea" id="RHEA:36683"/>
        <dbReference type="Rhea" id="RHEA-COMP:10131"/>
        <dbReference type="Rhea" id="RHEA-COMP:11032"/>
        <dbReference type="ChEBI" id="CHEBI:29950"/>
        <dbReference type="ChEBI" id="CHEBI:57287"/>
        <dbReference type="ChEBI" id="CHEBI:57379"/>
        <dbReference type="ChEBI" id="CHEBI:74151"/>
        <dbReference type="EC" id="2.3.1.225"/>
    </reaction>
</comment>
<organism evidence="9 10">
    <name type="scientific">Meloidogyne javanica</name>
    <name type="common">Root-knot nematode worm</name>
    <dbReference type="NCBI Taxonomy" id="6303"/>
    <lineage>
        <taxon>Eukaryota</taxon>
        <taxon>Metazoa</taxon>
        <taxon>Ecdysozoa</taxon>
        <taxon>Nematoda</taxon>
        <taxon>Chromadorea</taxon>
        <taxon>Rhabditida</taxon>
        <taxon>Tylenchina</taxon>
        <taxon>Tylenchomorpha</taxon>
        <taxon>Tylenchoidea</taxon>
        <taxon>Meloidogynidae</taxon>
        <taxon>Meloidogyninae</taxon>
        <taxon>Meloidogyne</taxon>
        <taxon>Meloidogyne incognita group</taxon>
    </lineage>
</organism>
<dbReference type="Proteomes" id="UP000887561">
    <property type="component" value="Unplaced"/>
</dbReference>
<dbReference type="WBParaSite" id="scaffold3195_cov270.g6185">
    <property type="protein sequence ID" value="scaffold3195_cov270.g6185"/>
    <property type="gene ID" value="scaffold3195_cov270.g6185"/>
</dbReference>
<evidence type="ECO:0000313" key="9">
    <source>
        <dbReference type="Proteomes" id="UP000887561"/>
    </source>
</evidence>
<reference evidence="10" key="1">
    <citation type="submission" date="2022-11" db="UniProtKB">
        <authorList>
            <consortium name="WormBaseParasite"/>
        </authorList>
    </citation>
    <scope>IDENTIFICATION</scope>
</reference>
<evidence type="ECO:0000256" key="1">
    <source>
        <dbReference type="ARBA" id="ARBA00004141"/>
    </source>
</evidence>
<keyword evidence="5 7" id="KW-0472">Membrane</keyword>
<evidence type="ECO:0000313" key="10">
    <source>
        <dbReference type="WBParaSite" id="scaffold3195_cov270.g6185"/>
    </source>
</evidence>
<evidence type="ECO:0000256" key="3">
    <source>
        <dbReference type="ARBA" id="ARBA00022692"/>
    </source>
</evidence>
<comment type="similarity">
    <text evidence="7">Belongs to the DHHC palmitoyltransferase family.</text>
</comment>
<sequence>MNQSCLYYYLRIADYFIEIMRALFMRRVATQDIVDWFFYFLCAPASRLYVYCFSYSYELEWVFRIIPLLLFGFNVYLNAWKVVKVGPNSPNASLLPTVQKAGYRFCYECNFNAPPRSFHCPVCNICILRRDHHSSFVGCCVGHFNQRYFVAAIFNLLPITLSCVVYLEYLYVNAII</sequence>
<dbReference type="GO" id="GO:0019706">
    <property type="term" value="F:protein-cysteine S-palmitoyltransferase activity"/>
    <property type="evidence" value="ECO:0007669"/>
    <property type="project" value="UniProtKB-EC"/>
</dbReference>
<feature type="domain" description="Palmitoyltransferase DHHC" evidence="8">
    <location>
        <begin position="102"/>
        <end position="171"/>
    </location>
</feature>
<evidence type="ECO:0000256" key="7">
    <source>
        <dbReference type="RuleBase" id="RU079119"/>
    </source>
</evidence>
<feature type="transmembrane region" description="Helical" evidence="7">
    <location>
        <begin position="148"/>
        <end position="167"/>
    </location>
</feature>
<comment type="domain">
    <text evidence="7">The DHHC domain is required for palmitoyltransferase activity.</text>
</comment>
<dbReference type="EC" id="2.3.1.225" evidence="7"/>
<comment type="subcellular location">
    <subcellularLocation>
        <location evidence="1">Membrane</location>
        <topology evidence="1">Multi-pass membrane protein</topology>
    </subcellularLocation>
</comment>
<keyword evidence="2 7" id="KW-0808">Transferase</keyword>
<evidence type="ECO:0000259" key="8">
    <source>
        <dbReference type="Pfam" id="PF01529"/>
    </source>
</evidence>
<dbReference type="InterPro" id="IPR001594">
    <property type="entry name" value="Palmitoyltrfase_DHHC"/>
</dbReference>
<protein>
    <recommendedName>
        <fullName evidence="7">Palmitoyltransferase</fullName>
        <ecNumber evidence="7">2.3.1.225</ecNumber>
    </recommendedName>
</protein>
<keyword evidence="6 7" id="KW-0012">Acyltransferase</keyword>
<proteinExistence type="inferred from homology"/>
<dbReference type="Pfam" id="PF01529">
    <property type="entry name" value="DHHC"/>
    <property type="match status" value="1"/>
</dbReference>
<evidence type="ECO:0000256" key="4">
    <source>
        <dbReference type="ARBA" id="ARBA00022989"/>
    </source>
</evidence>
<evidence type="ECO:0000256" key="2">
    <source>
        <dbReference type="ARBA" id="ARBA00022679"/>
    </source>
</evidence>
<evidence type="ECO:0000256" key="6">
    <source>
        <dbReference type="ARBA" id="ARBA00023315"/>
    </source>
</evidence>
<dbReference type="PROSITE" id="PS50216">
    <property type="entry name" value="DHHC"/>
    <property type="match status" value="1"/>
</dbReference>
<keyword evidence="3 7" id="KW-0812">Transmembrane</keyword>
<name>A0A915M9I4_MELJA</name>
<dbReference type="GO" id="GO:0016020">
    <property type="term" value="C:membrane"/>
    <property type="evidence" value="ECO:0007669"/>
    <property type="project" value="UniProtKB-SubCell"/>
</dbReference>
<feature type="transmembrane region" description="Helical" evidence="7">
    <location>
        <begin position="62"/>
        <end position="80"/>
    </location>
</feature>
<dbReference type="AlphaFoldDB" id="A0A915M9I4"/>
<evidence type="ECO:0000256" key="5">
    <source>
        <dbReference type="ARBA" id="ARBA00023136"/>
    </source>
</evidence>
<dbReference type="PANTHER" id="PTHR12246">
    <property type="entry name" value="PALMITOYLTRANSFERASE ZDHHC16"/>
    <property type="match status" value="1"/>
</dbReference>
<feature type="transmembrane region" description="Helical" evidence="7">
    <location>
        <begin position="36"/>
        <end position="56"/>
    </location>
</feature>
<keyword evidence="4 7" id="KW-1133">Transmembrane helix</keyword>